<feature type="transmembrane region" description="Helical" evidence="1">
    <location>
        <begin position="12"/>
        <end position="30"/>
    </location>
</feature>
<keyword evidence="1" id="KW-0812">Transmembrane</keyword>
<name>Q9ZI05_STAEP</name>
<feature type="transmembrane region" description="Helical" evidence="1">
    <location>
        <begin position="36"/>
        <end position="53"/>
    </location>
</feature>
<evidence type="ECO:0000256" key="1">
    <source>
        <dbReference type="SAM" id="Phobius"/>
    </source>
</evidence>
<geneLocation type="plasmid" evidence="3">
    <name>SAP024B</name>
</geneLocation>
<keyword evidence="1" id="KW-1133">Transmembrane helix</keyword>
<geneLocation type="plasmid" evidence="2">
    <name>pIP1630</name>
</geneLocation>
<proteinExistence type="predicted"/>
<dbReference type="EMBL" id="AF045472">
    <property type="protein sequence ID" value="AAD02404.1"/>
    <property type="molecule type" value="Genomic_DNA"/>
</dbReference>
<reference evidence="3" key="3">
    <citation type="submission" date="2009-12" db="EMBL/GenBank/DDBJ databases">
        <authorList>
            <person name="Summers A.O."/>
            <person name="Shearer J."/>
            <person name="Wireman J."/>
        </authorList>
    </citation>
    <scope>NUCLEOTIDE SEQUENCE</scope>
    <source>
        <strain evidence="3">CDC19</strain>
        <plasmid evidence="3">SAP024B</plasmid>
    </source>
</reference>
<reference evidence="3" key="2">
    <citation type="submission" date="2009-08" db="EMBL/GenBank/DDBJ databases">
        <authorList>
            <person name="Gill J."/>
            <person name="Borman J."/>
            <person name="Shetty J."/>
            <person name="Hostetler J."/>
            <person name="Durkin S."/>
            <person name="Montgomery B."/>
        </authorList>
    </citation>
    <scope>NUCLEOTIDE SEQUENCE</scope>
    <source>
        <strain evidence="3">CDC19</strain>
        <plasmid evidence="3">SAP024B</plasmid>
    </source>
</reference>
<reference evidence="2" key="1">
    <citation type="submission" date="1998-01" db="EMBL/GenBank/DDBJ databases">
        <title>Staphylococcus epidermidis plasmid encoding SgA resistance.</title>
        <authorList>
            <person name="Aubert S."/>
            <person name="Dyke K.G.H."/>
            <person name="El Solh N."/>
        </authorList>
    </citation>
    <scope>NUCLEOTIDE SEQUENCE</scope>
    <source>
        <strain evidence="2">BM10393</strain>
        <plasmid evidence="2">pIP1630</plasmid>
    </source>
</reference>
<organism evidence="2">
    <name type="scientific">Staphylococcus epidermidis</name>
    <dbReference type="NCBI Taxonomy" id="1282"/>
    <lineage>
        <taxon>Bacteria</taxon>
        <taxon>Bacillati</taxon>
        <taxon>Bacillota</taxon>
        <taxon>Bacilli</taxon>
        <taxon>Bacillales</taxon>
        <taxon>Staphylococcaceae</taxon>
        <taxon>Staphylococcus</taxon>
    </lineage>
</organism>
<keyword evidence="2" id="KW-0614">Plasmid</keyword>
<sequence length="69" mass="8242">MEKTKLRWLLNGIYFAFYFVLIVVVWITNVKIYDNTWSLVIFLGSAFIFRILIDYFAPKQKRSDNDGND</sequence>
<gene>
    <name evidence="2" type="primary">orf69-2</name>
    <name evidence="3" type="ORF">SAP024B_011</name>
</gene>
<keyword evidence="1" id="KW-0472">Membrane</keyword>
<protein>
    <submittedName>
        <fullName evidence="2">Mobilization protein</fullName>
    </submittedName>
</protein>
<evidence type="ECO:0000313" key="3">
    <source>
        <dbReference type="EMBL" id="ADA62829.1"/>
    </source>
</evidence>
<dbReference type="EMBL" id="GQ900505">
    <property type="protein sequence ID" value="ADA62829.1"/>
    <property type="molecule type" value="Genomic_DNA"/>
</dbReference>
<evidence type="ECO:0000313" key="2">
    <source>
        <dbReference type="EMBL" id="AAD02404.1"/>
    </source>
</evidence>
<dbReference type="AlphaFoldDB" id="Q9ZI05"/>
<accession>Q9ZI05</accession>